<dbReference type="EMBL" id="JALZ01000006">
    <property type="protein sequence ID" value="ETX15255.1"/>
    <property type="molecule type" value="Genomic_DNA"/>
</dbReference>
<reference evidence="3 4" key="1">
    <citation type="submission" date="2014-01" db="EMBL/GenBank/DDBJ databases">
        <title>Roseivivax halodurans JCM 10272 Genome Sequencing.</title>
        <authorList>
            <person name="Lai Q."/>
            <person name="Li G."/>
            <person name="Shao Z."/>
        </authorList>
    </citation>
    <scope>NUCLEOTIDE SEQUENCE [LARGE SCALE GENOMIC DNA]</scope>
    <source>
        <strain evidence="3 4">JCM 10272</strain>
    </source>
</reference>
<evidence type="ECO:0000259" key="1">
    <source>
        <dbReference type="Pfam" id="PF12727"/>
    </source>
</evidence>
<keyword evidence="4" id="KW-1185">Reference proteome</keyword>
<evidence type="ECO:0000313" key="4">
    <source>
        <dbReference type="Proteomes" id="UP000022447"/>
    </source>
</evidence>
<feature type="domain" description="Helix-turn-helix" evidence="2">
    <location>
        <begin position="11"/>
        <end position="59"/>
    </location>
</feature>
<gene>
    <name evidence="3" type="ORF">OCH239_18435</name>
</gene>
<dbReference type="InterPro" id="IPR024370">
    <property type="entry name" value="PBP_domain"/>
</dbReference>
<protein>
    <submittedName>
        <fullName evidence="3">Excisionase</fullName>
    </submittedName>
</protein>
<dbReference type="AlphaFoldDB" id="X7EH89"/>
<dbReference type="SUPFAM" id="SSF53850">
    <property type="entry name" value="Periplasmic binding protein-like II"/>
    <property type="match status" value="1"/>
</dbReference>
<feature type="domain" description="PBP" evidence="1">
    <location>
        <begin position="89"/>
        <end position="265"/>
    </location>
</feature>
<dbReference type="InterPro" id="IPR010093">
    <property type="entry name" value="SinI_DNA-bd"/>
</dbReference>
<dbReference type="Proteomes" id="UP000022447">
    <property type="component" value="Unassembled WGS sequence"/>
</dbReference>
<dbReference type="GO" id="GO:0003677">
    <property type="term" value="F:DNA binding"/>
    <property type="evidence" value="ECO:0007669"/>
    <property type="project" value="InterPro"/>
</dbReference>
<dbReference type="PANTHER" id="PTHR38431:SF1">
    <property type="entry name" value="BLL2305 PROTEIN"/>
    <property type="match status" value="1"/>
</dbReference>
<dbReference type="InterPro" id="IPR041657">
    <property type="entry name" value="HTH_17"/>
</dbReference>
<sequence>MMQTSAPDPEYLTVRELADLLRIKERKVYDLAASGDVPCAKVTGKLLFPARDIRAWIASGTLSGSAPPKARPMVFLGSHDPLLDWTLRQAQTGLATYFEGSSGGLRRFCAREGVATGLHLFDSGEWNIPVVAKEASGQDAVLIAFAARRRGIVTRADSSVTDIPGLEGRRLVPRQPGSGTESVFGHLLNQAGLSRASLDLAPPALSEQDAVMAVQQGAAEATFGLEALAAAHGLRFVPLIEERFDLLIDRRAYFEPEMQRLIAFLGSAAFSDQAARLGGYDTSEAGSVRWNG</sequence>
<dbReference type="Pfam" id="PF12728">
    <property type="entry name" value="HTH_17"/>
    <property type="match status" value="1"/>
</dbReference>
<dbReference type="RefSeq" id="WP_037260829.1">
    <property type="nucleotide sequence ID" value="NZ_JALZ01000006.1"/>
</dbReference>
<accession>X7EH89</accession>
<dbReference type="STRING" id="1449350.OCH239_18435"/>
<comment type="caution">
    <text evidence="3">The sequence shown here is derived from an EMBL/GenBank/DDBJ whole genome shotgun (WGS) entry which is preliminary data.</text>
</comment>
<organism evidence="3 4">
    <name type="scientific">Roseivivax halodurans JCM 10272</name>
    <dbReference type="NCBI Taxonomy" id="1449350"/>
    <lineage>
        <taxon>Bacteria</taxon>
        <taxon>Pseudomonadati</taxon>
        <taxon>Pseudomonadota</taxon>
        <taxon>Alphaproteobacteria</taxon>
        <taxon>Rhodobacterales</taxon>
        <taxon>Roseobacteraceae</taxon>
        <taxon>Roseivivax</taxon>
    </lineage>
</organism>
<dbReference type="PANTHER" id="PTHR38431">
    <property type="entry name" value="BLL2305 PROTEIN"/>
    <property type="match status" value="1"/>
</dbReference>
<dbReference type="NCBIfam" id="TIGR01764">
    <property type="entry name" value="excise"/>
    <property type="match status" value="1"/>
</dbReference>
<evidence type="ECO:0000259" key="2">
    <source>
        <dbReference type="Pfam" id="PF12728"/>
    </source>
</evidence>
<dbReference type="eggNOG" id="COG1910">
    <property type="taxonomic scope" value="Bacteria"/>
</dbReference>
<dbReference type="Pfam" id="PF12727">
    <property type="entry name" value="PBP_like"/>
    <property type="match status" value="1"/>
</dbReference>
<evidence type="ECO:0000313" key="3">
    <source>
        <dbReference type="EMBL" id="ETX15255.1"/>
    </source>
</evidence>
<dbReference type="Gene3D" id="3.40.190.10">
    <property type="entry name" value="Periplasmic binding protein-like II"/>
    <property type="match status" value="1"/>
</dbReference>
<dbReference type="PATRIC" id="fig|1449350.3.peg.1692"/>
<name>X7EH89_9RHOB</name>
<proteinExistence type="predicted"/>